<dbReference type="RefSeq" id="WP_109303126.1">
    <property type="nucleotide sequence ID" value="NZ_QFWG01000002.1"/>
</dbReference>
<evidence type="ECO:0000256" key="1">
    <source>
        <dbReference type="ARBA" id="ARBA00006149"/>
    </source>
</evidence>
<dbReference type="PROSITE" id="PS00092">
    <property type="entry name" value="N6_MTASE"/>
    <property type="match status" value="1"/>
</dbReference>
<gene>
    <name evidence="7" type="ORF">CAY35_02060</name>
</gene>
<dbReference type="InterPro" id="IPR007848">
    <property type="entry name" value="Small_mtfrase_dom"/>
</dbReference>
<evidence type="ECO:0000256" key="4">
    <source>
        <dbReference type="ARBA" id="ARBA00022691"/>
    </source>
</evidence>
<dbReference type="PANTHER" id="PTHR45875">
    <property type="entry name" value="METHYLTRANSFERASE N6AMT1"/>
    <property type="match status" value="1"/>
</dbReference>
<reference evidence="7 8" key="1">
    <citation type="submission" date="2018-05" db="EMBL/GenBank/DDBJ databases">
        <title>Draft Genome Sequence of Arthrobacter cumminsii IME1328, Isolated from a Patient Who Suffered from Foot Ulcers in China.</title>
        <authorList>
            <person name="Li M."/>
            <person name="Jiang Z."/>
            <person name="Sun Q."/>
            <person name="Tong Y."/>
        </authorList>
    </citation>
    <scope>NUCLEOTIDE SEQUENCE [LARGE SCALE GENOMIC DNA]</scope>
    <source>
        <strain evidence="7 8">IME1328</strain>
    </source>
</reference>
<dbReference type="Pfam" id="PF05175">
    <property type="entry name" value="MTS"/>
    <property type="match status" value="1"/>
</dbReference>
<dbReference type="InterPro" id="IPR029063">
    <property type="entry name" value="SAM-dependent_MTases_sf"/>
</dbReference>
<comment type="caution">
    <text evidence="7">The sequence shown here is derived from an EMBL/GenBank/DDBJ whole genome shotgun (WGS) entry which is preliminary data.</text>
</comment>
<accession>A0ABX5L7Y2</accession>
<keyword evidence="3" id="KW-0808">Transferase</keyword>
<evidence type="ECO:0000256" key="3">
    <source>
        <dbReference type="ARBA" id="ARBA00022679"/>
    </source>
</evidence>
<protein>
    <submittedName>
        <fullName evidence="7">SAM-dependent methyltransferase</fullName>
    </submittedName>
</protein>
<feature type="domain" description="Methyltransferase small" evidence="5">
    <location>
        <begin position="169"/>
        <end position="270"/>
    </location>
</feature>
<dbReference type="GO" id="GO:0032259">
    <property type="term" value="P:methylation"/>
    <property type="evidence" value="ECO:0007669"/>
    <property type="project" value="UniProtKB-KW"/>
</dbReference>
<dbReference type="InterPro" id="IPR052190">
    <property type="entry name" value="Euk-Arch_PrmC-MTase"/>
</dbReference>
<dbReference type="EMBL" id="QFWG01000002">
    <property type="protein sequence ID" value="PWI28256.1"/>
    <property type="molecule type" value="Genomic_DNA"/>
</dbReference>
<keyword evidence="2 7" id="KW-0489">Methyltransferase</keyword>
<dbReference type="Gene3D" id="3.40.50.150">
    <property type="entry name" value="Vaccinia Virus protein VP39"/>
    <property type="match status" value="1"/>
</dbReference>
<dbReference type="SUPFAM" id="SSF53335">
    <property type="entry name" value="S-adenosyl-L-methionine-dependent methyltransferases"/>
    <property type="match status" value="1"/>
</dbReference>
<evidence type="ECO:0000259" key="6">
    <source>
        <dbReference type="Pfam" id="PF23186"/>
    </source>
</evidence>
<evidence type="ECO:0000256" key="2">
    <source>
        <dbReference type="ARBA" id="ARBA00022603"/>
    </source>
</evidence>
<proteinExistence type="inferred from homology"/>
<evidence type="ECO:0000259" key="5">
    <source>
        <dbReference type="Pfam" id="PF05175"/>
    </source>
</evidence>
<keyword evidence="4" id="KW-0949">S-adenosyl-L-methionine</keyword>
<evidence type="ECO:0000313" key="8">
    <source>
        <dbReference type="Proteomes" id="UP000245514"/>
    </source>
</evidence>
<sequence length="565" mass="59489">MVSPDFPVFSSPEDVAVLRADLAAARFTFDAVVALVGEDAMDALVREQPAAARWAVAQARAAGTGGSEAADGPAATVGSDAGLASLVEVFVLGGVVGAAELAAAMPGVGVGGLMRLGLVEPAPGGGVRAAVDLRPHAADDGLELWVASDVGAHHREGVLRKDHVLGIGQASLTLAANTVRREVDTALDVGVGCGIQTFHLLRHAKHVTATDLSERALAFTRFNALLNHEQLGIDPADVDARLTLLQGSLLEPVAGQQFDLVVSNPPFVITPRTAGETEEDRFTYRDGGLPGDQLVETLWRGLGDVLAPGGTAQMLANWEIPSGAHWAERLDEWTPEDLEAWVIQRDVESPADYAQMWLRDASEDRDPAAAQRRFGEYLEDFASRDVEGVGFGYVWLRRPEPGRVHGVGRVFEEILREVDSPLGPWLEREITAADALVGVDVASVRAVVADDVTVESYGKPLDPHPQMLILRQGSGLRRTHALTTEQAGLVSACDGDVPVGALAAAVVELTSGGAADQDGSVQGSAVQESAADQESTATQENTAQQVSGLVDFAAVLLRQGLLVLE</sequence>
<dbReference type="CDD" id="cd02440">
    <property type="entry name" value="AdoMet_MTases"/>
    <property type="match status" value="1"/>
</dbReference>
<dbReference type="InterPro" id="IPR002052">
    <property type="entry name" value="DNA_methylase_N6_adenine_CS"/>
</dbReference>
<keyword evidence="8" id="KW-1185">Reference proteome</keyword>
<dbReference type="InterPro" id="IPR055487">
    <property type="entry name" value="DUF7059"/>
</dbReference>
<organism evidence="7 8">
    <name type="scientific">Pseudoglutamicibacter cumminsii</name>
    <dbReference type="NCBI Taxonomy" id="156979"/>
    <lineage>
        <taxon>Bacteria</taxon>
        <taxon>Bacillati</taxon>
        <taxon>Actinomycetota</taxon>
        <taxon>Actinomycetes</taxon>
        <taxon>Micrococcales</taxon>
        <taxon>Micrococcaceae</taxon>
        <taxon>Pseudoglutamicibacter</taxon>
    </lineage>
</organism>
<dbReference type="GO" id="GO:0008168">
    <property type="term" value="F:methyltransferase activity"/>
    <property type="evidence" value="ECO:0007669"/>
    <property type="project" value="UniProtKB-KW"/>
</dbReference>
<evidence type="ECO:0000313" key="7">
    <source>
        <dbReference type="EMBL" id="PWI28256.1"/>
    </source>
</evidence>
<feature type="domain" description="DUF7059" evidence="6">
    <location>
        <begin position="24"/>
        <end position="130"/>
    </location>
</feature>
<dbReference type="Proteomes" id="UP000245514">
    <property type="component" value="Unassembled WGS sequence"/>
</dbReference>
<dbReference type="Pfam" id="PF23186">
    <property type="entry name" value="DUF7059"/>
    <property type="match status" value="1"/>
</dbReference>
<name>A0ABX5L7Y2_9MICC</name>
<comment type="similarity">
    <text evidence="1">Belongs to the eukaryotic/archaeal PrmC-related family.</text>
</comment>
<dbReference type="PANTHER" id="PTHR45875:SF1">
    <property type="entry name" value="METHYLTRANSFERASE N6AMT1"/>
    <property type="match status" value="1"/>
</dbReference>